<dbReference type="EMBL" id="KE145371">
    <property type="protein sequence ID" value="EPE25918.1"/>
    <property type="molecule type" value="Genomic_DNA"/>
</dbReference>
<dbReference type="Proteomes" id="UP000016922">
    <property type="component" value="Unassembled WGS sequence"/>
</dbReference>
<feature type="region of interest" description="Disordered" evidence="1">
    <location>
        <begin position="9"/>
        <end position="123"/>
    </location>
</feature>
<dbReference type="GeneID" id="19460888"/>
<feature type="compositionally biased region" description="Basic and acidic residues" evidence="1">
    <location>
        <begin position="69"/>
        <end position="79"/>
    </location>
</feature>
<gene>
    <name evidence="2" type="ORF">GLAREA_01830</name>
</gene>
<dbReference type="KEGG" id="glz:GLAREA_01830"/>
<dbReference type="HOGENOM" id="CLU_2015509_0_0_1"/>
<evidence type="ECO:0000313" key="3">
    <source>
        <dbReference type="Proteomes" id="UP000016922"/>
    </source>
</evidence>
<reference evidence="2 3" key="1">
    <citation type="journal article" date="2013" name="BMC Genomics">
        <title>Genomics-driven discovery of the pneumocandin biosynthetic gene cluster in the fungus Glarea lozoyensis.</title>
        <authorList>
            <person name="Chen L."/>
            <person name="Yue Q."/>
            <person name="Zhang X."/>
            <person name="Xiang M."/>
            <person name="Wang C."/>
            <person name="Li S."/>
            <person name="Che Y."/>
            <person name="Ortiz-Lopez F.J."/>
            <person name="Bills G.F."/>
            <person name="Liu X."/>
            <person name="An Z."/>
        </authorList>
    </citation>
    <scope>NUCLEOTIDE SEQUENCE [LARGE SCALE GENOMIC DNA]</scope>
    <source>
        <strain evidence="3">ATCC 20868 / MF5171</strain>
    </source>
</reference>
<accession>S3DH66</accession>
<evidence type="ECO:0000256" key="1">
    <source>
        <dbReference type="SAM" id="MobiDB-lite"/>
    </source>
</evidence>
<keyword evidence="3" id="KW-1185">Reference proteome</keyword>
<dbReference type="RefSeq" id="XP_008087237.1">
    <property type="nucleotide sequence ID" value="XM_008089046.1"/>
</dbReference>
<sequence>MPVALYRVVQSDDSQGRNWTTHSTICAQRRRRKGGSSSRGQRSSKQHPVFPQSDEKKRPFITKWSNNEMKFRLQAKEEDVVVDEQEEGRSRSPKEGFGNRYDTQQRVADKGGGDHDWRDPVWA</sequence>
<proteinExistence type="predicted"/>
<evidence type="ECO:0000313" key="2">
    <source>
        <dbReference type="EMBL" id="EPE25918.1"/>
    </source>
</evidence>
<dbReference type="AlphaFoldDB" id="S3DH66"/>
<feature type="compositionally biased region" description="Polar residues" evidence="1">
    <location>
        <begin position="11"/>
        <end position="26"/>
    </location>
</feature>
<name>S3DH66_GLAL2</name>
<organism evidence="2 3">
    <name type="scientific">Glarea lozoyensis (strain ATCC 20868 / MF5171)</name>
    <dbReference type="NCBI Taxonomy" id="1116229"/>
    <lineage>
        <taxon>Eukaryota</taxon>
        <taxon>Fungi</taxon>
        <taxon>Dikarya</taxon>
        <taxon>Ascomycota</taxon>
        <taxon>Pezizomycotina</taxon>
        <taxon>Leotiomycetes</taxon>
        <taxon>Helotiales</taxon>
        <taxon>Helotiaceae</taxon>
        <taxon>Glarea</taxon>
    </lineage>
</organism>
<protein>
    <submittedName>
        <fullName evidence="2">Uncharacterized protein</fullName>
    </submittedName>
</protein>
<feature type="compositionally biased region" description="Basic and acidic residues" evidence="1">
    <location>
        <begin position="107"/>
        <end position="123"/>
    </location>
</feature>